<evidence type="ECO:0000256" key="1">
    <source>
        <dbReference type="SAM" id="MobiDB-lite"/>
    </source>
</evidence>
<proteinExistence type="predicted"/>
<feature type="region of interest" description="Disordered" evidence="1">
    <location>
        <begin position="187"/>
        <end position="208"/>
    </location>
</feature>
<feature type="compositionally biased region" description="Acidic residues" evidence="1">
    <location>
        <begin position="1413"/>
        <end position="1423"/>
    </location>
</feature>
<dbReference type="OrthoDB" id="420676at2759"/>
<sequence>MEELARRRRAGVADEQEERSVPQDYNYEAALSQGFASAANPGGATWSGDASPGMLESGEAAECLESTRLPIASPFHSEKVKAEVALKRTRPNTLDDDASRLCPEVNEAALGDTYRDASLEPNYATSLGPLRSAGMAPRVARVETSGSVTSPERNGEAVGLNLAGADGSGSGVKDCDAQVQDILGAEQRVHVSQSDRGRPEGDDQRELIPATEPGSRIEYLLEQVIEENRALKRRLEQVESQSSWHSAGTPQELAPWMSPASFAVGRGASEFMMAPDHRSVNVQCATVSAMDFPGQEGLILVEVSIMKDILYLLGARLFGLRLDRRRFRRGSLVGDSGCSGWKIALSVRGVWVEDWGLVSVMSGLQRQGIGQRQIFQGLSPSADVWFNCVEVAATKWYNQWLTAEDVITNRWLTTSSILFRVMCIYQPGGASERAHLLLIQAECEAASLVVDGVSQKGKGRGKPRRELAKAQNASGTVDVTSNAASEALIAEAAKILKGVTLKAVRASDFGIDPAWVIAAIASASDARYALIDSGATNALRQAQPGEIEKARAIKVDLASGGADLHVNGSGTLLSSSPCQLILPAGYLVELGYEISWRKRGCKIKKASGSRLDVKVVKGCPLISREDGLRLLEEYEARKENPGIRAVDGSGQCDLPKGLCKENARQWLASRVKLVGRVECTDLKFFLSFEEALLRGLGVMFWCDCLSLISTLRLPGFRASSGIPLSRGVEDGTEWEVEFPYEIKDEGWTDRTVASHSNAIRLCRVLSQEISGFNEVEVDFGDSLRLLQNAESERDWYEGLLWDEYLRESVFTVKVLQTDVPLNGDDGSTVAAELFLQTRTVSIGEARQELSMWIPSAKEEVTSLEDVHKAVWRIQIPEIEELVKAGHRVVQVPGKAVLTRKAGVGKRRFRCVACGNFIPQAEGEAGNLYASGVEGVTLRVAIAFATQQSWSGVSADIKTAFLNAPLECGFESGTEEVIIVRPPSILVEMGLMEERDRWRVVKALYGLRQAPRAWAVHRDKILTTFKFSSGDKFYVLRQSISDESFWYVLEDNCADCTWRAIMLVYVDDILALGPVDLLSALIRDIQQVWTLSEPTWISRGKAVKFCGLELEALDNGFRISQSDYLQELFSRYNITCSASSPLLKWSDPADEQPLNPEKVREAQGITGALLWASTKSRPDVAFAVSKMGQYAVRAPNAVIQVGYQVLRFLYGTVDVGIEYRLSGGSEWCDAPVPRTLSTLELFTDASHAPEGGRSCQAIFLVWCGMLIAWEASKQPFVTLSSAESELVSVVAGIVAAESVGAIIEELIADDVVISALCDNQAAVRAFSSGSLGWRNRHLRMRAAAGWGEHFKRFGAFFKRSGWGEHFKRFGAFFKRSGWGEHFKPFRAFFKRSGRIDMRAADADQAGDRAGSEVQEPEDVDDDFESSVSSHFDDPGIDAVPHGVEPVGDPPLRVPAWAQFFDIGDFGLESSEEEESISTTEPSVFSEVFSSESAVSSEVRACEPHGDGLAQSSEANWWSVLIAVLICWVFLGCIVIAEALDEDLGTCSLGSEQQALQIRSTIEDVVTPRSESEGDLQGSCWWEVFKILLTVGTWEILRAFRRKCRRSAVRTAESQTRELVEVPLPLPDGIKHRARILYCLWRAGYSVEAEGYPEEVRDEFLWLVGNRLRERARDSGSSSSG</sequence>
<dbReference type="SUPFAM" id="SSF56672">
    <property type="entry name" value="DNA/RNA polymerases"/>
    <property type="match status" value="1"/>
</dbReference>
<feature type="region of interest" description="Disordered" evidence="1">
    <location>
        <begin position="1"/>
        <end position="23"/>
    </location>
</feature>
<dbReference type="InterPro" id="IPR043502">
    <property type="entry name" value="DNA/RNA_pol_sf"/>
</dbReference>
<reference evidence="3" key="1">
    <citation type="submission" date="2021-02" db="EMBL/GenBank/DDBJ databases">
        <authorList>
            <person name="Dougan E. K."/>
            <person name="Rhodes N."/>
            <person name="Thang M."/>
            <person name="Chan C."/>
        </authorList>
    </citation>
    <scope>NUCLEOTIDE SEQUENCE</scope>
</reference>
<feature type="domain" description="Reverse transcriptase Ty1/copia-type" evidence="2">
    <location>
        <begin position="880"/>
        <end position="1135"/>
    </location>
</feature>
<evidence type="ECO:0000313" key="4">
    <source>
        <dbReference type="Proteomes" id="UP000604046"/>
    </source>
</evidence>
<dbReference type="Proteomes" id="UP000604046">
    <property type="component" value="Unassembled WGS sequence"/>
</dbReference>
<feature type="region of interest" description="Disordered" evidence="1">
    <location>
        <begin position="1399"/>
        <end position="1428"/>
    </location>
</feature>
<organism evidence="3 4">
    <name type="scientific">Symbiodinium natans</name>
    <dbReference type="NCBI Taxonomy" id="878477"/>
    <lineage>
        <taxon>Eukaryota</taxon>
        <taxon>Sar</taxon>
        <taxon>Alveolata</taxon>
        <taxon>Dinophyceae</taxon>
        <taxon>Suessiales</taxon>
        <taxon>Symbiodiniaceae</taxon>
        <taxon>Symbiodinium</taxon>
    </lineage>
</organism>
<feature type="compositionally biased region" description="Basic and acidic residues" evidence="1">
    <location>
        <begin position="1399"/>
        <end position="1409"/>
    </location>
</feature>
<name>A0A812J5X0_9DINO</name>
<dbReference type="Pfam" id="PF07727">
    <property type="entry name" value="RVT_2"/>
    <property type="match status" value="1"/>
</dbReference>
<accession>A0A812J5X0</accession>
<feature type="compositionally biased region" description="Basic and acidic residues" evidence="1">
    <location>
        <begin position="187"/>
        <end position="206"/>
    </location>
</feature>
<gene>
    <name evidence="3" type="primary">RE1</name>
    <name evidence="3" type="ORF">SNAT2548_LOCUS5261</name>
</gene>
<keyword evidence="4" id="KW-1185">Reference proteome</keyword>
<feature type="compositionally biased region" description="Basic residues" evidence="1">
    <location>
        <begin position="1"/>
        <end position="10"/>
    </location>
</feature>
<comment type="caution">
    <text evidence="3">The sequence shown here is derived from an EMBL/GenBank/DDBJ whole genome shotgun (WGS) entry which is preliminary data.</text>
</comment>
<evidence type="ECO:0000259" key="2">
    <source>
        <dbReference type="Pfam" id="PF07727"/>
    </source>
</evidence>
<protein>
    <submittedName>
        <fullName evidence="3">RE1 protein</fullName>
    </submittedName>
</protein>
<dbReference type="InterPro" id="IPR013103">
    <property type="entry name" value="RVT_2"/>
</dbReference>
<evidence type="ECO:0000313" key="3">
    <source>
        <dbReference type="EMBL" id="CAE7193732.1"/>
    </source>
</evidence>
<dbReference type="EMBL" id="CAJNDS010000335">
    <property type="protein sequence ID" value="CAE7193732.1"/>
    <property type="molecule type" value="Genomic_DNA"/>
</dbReference>